<proteinExistence type="predicted"/>
<gene>
    <name evidence="2" type="ORF">Satyrvirus18_9</name>
</gene>
<dbReference type="EMBL" id="MK072454">
    <property type="protein sequence ID" value="AYV85472.1"/>
    <property type="molecule type" value="Genomic_DNA"/>
</dbReference>
<dbReference type="InterPro" id="IPR055699">
    <property type="entry name" value="DUF7275"/>
</dbReference>
<evidence type="ECO:0000259" key="1">
    <source>
        <dbReference type="Pfam" id="PF23940"/>
    </source>
</evidence>
<sequence>MLPVLIGSRALVEYGIVTSFRDIDLVVDETLAGQLSFKCDKKEKYMLWFGDTKIDLHLTKEPSNELLFKKCNFELECKKISLPMCEVLVPPLKILYAILKSHIHRIVPVTPYQSQNIDIWYEHVKYYQRIRDKIGYADLDNILYEKYLGLWRKIDDESVTVDPVDKLMVQLYQMRFGETNERIGDTNISLDKSPDEFFKDNVKRYIDHDELHKQVGLQFRSDPDPIFKKYQLDSSKVDLDLDTFIKSSHIERIEMLREEIMVLILERKWIPEIMEHVSGSDGAKDLLEVGSNFITNLCGQGDAWLRRFCLDHAHLLLDSSYYNFFTLQCLVDVLTDTISETKNEQEKQNFMKIVLEYNGENDDYVKYFMENIGSDMGKTVTIKENKKCNDGSIGYVDITKEKFNSYYFVNTTVYIFSDLAALNKHAELKELFMNCYNIGNIESSRYYIFYNLKNNVGICHNNKEYDHGTYFYTLNISYKDKKLSIKGNYIKCDEDDGKFEDCYSREYNSTYYHSSGCEFRETKYIKYLSSYGSSPKFLKDFLELFAKNFLDIINNDSEKWKNNYWNSNDSD</sequence>
<name>A0A3G5AE53_9VIRU</name>
<accession>A0A3G5AE53</accession>
<protein>
    <recommendedName>
        <fullName evidence="1">DUF7275 domain-containing protein</fullName>
    </recommendedName>
</protein>
<evidence type="ECO:0000313" key="2">
    <source>
        <dbReference type="EMBL" id="AYV85472.1"/>
    </source>
</evidence>
<organism evidence="2">
    <name type="scientific">Satyrvirus sp</name>
    <dbReference type="NCBI Taxonomy" id="2487771"/>
    <lineage>
        <taxon>Viruses</taxon>
        <taxon>Varidnaviria</taxon>
        <taxon>Bamfordvirae</taxon>
        <taxon>Nucleocytoviricota</taxon>
        <taxon>Megaviricetes</taxon>
        <taxon>Imitervirales</taxon>
        <taxon>Mimiviridae</taxon>
        <taxon>Megamimivirinae</taxon>
    </lineage>
</organism>
<feature type="domain" description="DUF7275" evidence="1">
    <location>
        <begin position="131"/>
        <end position="317"/>
    </location>
</feature>
<reference evidence="2" key="1">
    <citation type="submission" date="2018-10" db="EMBL/GenBank/DDBJ databases">
        <title>Hidden diversity of soil giant viruses.</title>
        <authorList>
            <person name="Schulz F."/>
            <person name="Alteio L."/>
            <person name="Goudeau D."/>
            <person name="Ryan E.M."/>
            <person name="Malmstrom R.R."/>
            <person name="Blanchard J."/>
            <person name="Woyke T."/>
        </authorList>
    </citation>
    <scope>NUCLEOTIDE SEQUENCE</scope>
    <source>
        <strain evidence="2">SAV1</strain>
    </source>
</reference>
<dbReference type="Pfam" id="PF23940">
    <property type="entry name" value="DUF7275"/>
    <property type="match status" value="1"/>
</dbReference>